<dbReference type="EMBL" id="CP034210">
    <property type="protein sequence ID" value="QBZ66210.1"/>
    <property type="molecule type" value="Genomic_DNA"/>
</dbReference>
<proteinExistence type="predicted"/>
<gene>
    <name evidence="2" type="ORF">PoMZ_13183</name>
</gene>
<feature type="region of interest" description="Disordered" evidence="1">
    <location>
        <begin position="31"/>
        <end position="50"/>
    </location>
</feature>
<dbReference type="Proteomes" id="UP000294847">
    <property type="component" value="Chromosome 7"/>
</dbReference>
<evidence type="ECO:0000313" key="3">
    <source>
        <dbReference type="Proteomes" id="UP000294847"/>
    </source>
</evidence>
<reference evidence="2 3" key="1">
    <citation type="journal article" date="2019" name="Mol. Biol. Evol.">
        <title>Blast fungal genomes show frequent chromosomal changes, gene gains and losses, and effector gene turnover.</title>
        <authorList>
            <person name="Gomez Luciano L.B."/>
            <person name="Jason Tsai I."/>
            <person name="Chuma I."/>
            <person name="Tosa Y."/>
            <person name="Chen Y.H."/>
            <person name="Li J.Y."/>
            <person name="Li M.Y."/>
            <person name="Jade Lu M.Y."/>
            <person name="Nakayashiki H."/>
            <person name="Li W.H."/>
        </authorList>
    </citation>
    <scope>NUCLEOTIDE SEQUENCE [LARGE SCALE GENOMIC DNA]</scope>
    <source>
        <strain evidence="2">MZ5-1-6</strain>
    </source>
</reference>
<evidence type="ECO:0000256" key="1">
    <source>
        <dbReference type="SAM" id="MobiDB-lite"/>
    </source>
</evidence>
<accession>A0A4P7NUR2</accession>
<dbReference type="AlphaFoldDB" id="A0A4P7NUR2"/>
<name>A0A4P7NUR2_PYROR</name>
<protein>
    <submittedName>
        <fullName evidence="2">Uncharacterized protein</fullName>
    </submittedName>
</protein>
<evidence type="ECO:0000313" key="2">
    <source>
        <dbReference type="EMBL" id="QBZ66210.1"/>
    </source>
</evidence>
<organism evidence="2 3">
    <name type="scientific">Pyricularia oryzae</name>
    <name type="common">Rice blast fungus</name>
    <name type="synonym">Magnaporthe oryzae</name>
    <dbReference type="NCBI Taxonomy" id="318829"/>
    <lineage>
        <taxon>Eukaryota</taxon>
        <taxon>Fungi</taxon>
        <taxon>Dikarya</taxon>
        <taxon>Ascomycota</taxon>
        <taxon>Pezizomycotina</taxon>
        <taxon>Sordariomycetes</taxon>
        <taxon>Sordariomycetidae</taxon>
        <taxon>Magnaporthales</taxon>
        <taxon>Pyriculariaceae</taxon>
        <taxon>Pyricularia</taxon>
    </lineage>
</organism>
<sequence>MGGLEEYSGIGIAGGKLGWSGNLRHKQSAHLIGKGQPHGGHPGRPGEVGHHPHACRISRRMGRDAKDDTSCKVHPLQFSYFVHDDCYNCTVDVDFWRQANRCDRPAEASWACLARVVQIECRGEGSTVKKTSEAKHFGMQVRTR</sequence>